<evidence type="ECO:0000313" key="9">
    <source>
        <dbReference type="EnsemblMetazoa" id="LLOJ010899-PA"/>
    </source>
</evidence>
<dbReference type="VEuPathDB" id="VectorBase:LLOJ010899"/>
<evidence type="ECO:0000256" key="1">
    <source>
        <dbReference type="ARBA" id="ARBA00004651"/>
    </source>
</evidence>
<dbReference type="GO" id="GO:0007165">
    <property type="term" value="P:signal transduction"/>
    <property type="evidence" value="ECO:0007669"/>
    <property type="project" value="UniProtKB-KW"/>
</dbReference>
<dbReference type="GO" id="GO:0043025">
    <property type="term" value="C:neuronal cell body"/>
    <property type="evidence" value="ECO:0007669"/>
    <property type="project" value="TreeGrafter"/>
</dbReference>
<comment type="subcellular location">
    <subcellularLocation>
        <location evidence="1 8">Cell membrane</location>
        <topology evidence="1 8">Multi-pass membrane protein</topology>
    </subcellularLocation>
</comment>
<keyword evidence="6 8" id="KW-0675">Receptor</keyword>
<dbReference type="Pfam" id="PF08395">
    <property type="entry name" value="7tm_7"/>
    <property type="match status" value="1"/>
</dbReference>
<evidence type="ECO:0000256" key="6">
    <source>
        <dbReference type="ARBA" id="ARBA00023170"/>
    </source>
</evidence>
<dbReference type="GO" id="GO:0007635">
    <property type="term" value="P:chemosensory behavior"/>
    <property type="evidence" value="ECO:0007669"/>
    <property type="project" value="TreeGrafter"/>
</dbReference>
<dbReference type="EMBL" id="AJWK01035696">
    <property type="status" value="NOT_ANNOTATED_CDS"/>
    <property type="molecule type" value="Genomic_DNA"/>
</dbReference>
<keyword evidence="3 8" id="KW-0812">Transmembrane</keyword>
<keyword evidence="7 8" id="KW-0807">Transducer</keyword>
<comment type="similarity">
    <text evidence="8">Belongs to the insect chemoreceptor superfamily. Gustatory receptor (GR) family.</text>
</comment>
<dbReference type="GO" id="GO:0005886">
    <property type="term" value="C:plasma membrane"/>
    <property type="evidence" value="ECO:0007669"/>
    <property type="project" value="UniProtKB-SubCell"/>
</dbReference>
<feature type="transmembrane region" description="Helical" evidence="8">
    <location>
        <begin position="91"/>
        <end position="113"/>
    </location>
</feature>
<dbReference type="EnsemblMetazoa" id="LLOJ010899-RA">
    <property type="protein sequence ID" value="LLOJ010899-PA"/>
    <property type="gene ID" value="LLOJ010899"/>
</dbReference>
<feature type="transmembrane region" description="Helical" evidence="8">
    <location>
        <begin position="148"/>
        <end position="169"/>
    </location>
</feature>
<keyword evidence="4 8" id="KW-1133">Transmembrane helix</keyword>
<evidence type="ECO:0000256" key="2">
    <source>
        <dbReference type="ARBA" id="ARBA00022475"/>
    </source>
</evidence>
<sequence length="407" mass="46978">MRRPWLKWPENITTVYESWRPLYYVCDYFLFIRLPTSDKDVIAPFETSLSQALRLAVSAVVVIVMILTNVLDSTPHFHVLSPKDSPIESIAGRLVISLGSSAVLVLWVMSKFLQTRYASFMRNLHSIDKRMLSLNYTLDLNSEFRDSVIYLTVVLTILHVVVCITHPIVPFYNIWIMVIYAYLIYIENGPLLTNNHTCILFIRAIKKRFIAMNEHIRTLIGTIQNDKKLISDGELIDSLTDIAKFHCELTDRVEDVNFCFGFQMLVTCTALFFYGVFSGFAIYRATMVTRNWDSYTINNFFWSNLHLGTITFFIKVSSRLTYESIETGILVHKLANILPKPTVDVLERFEFLSQQFQHRSAIVSCGMFEFNWMLWYTLVVSTVSMVVLLIEFESSFGSQSNITTVTP</sequence>
<keyword evidence="5 8" id="KW-0472">Membrane</keyword>
<dbReference type="GO" id="GO:0050909">
    <property type="term" value="P:sensory perception of taste"/>
    <property type="evidence" value="ECO:0007669"/>
    <property type="project" value="InterPro"/>
</dbReference>
<dbReference type="PANTHER" id="PTHR21143:SF133">
    <property type="entry name" value="GUSTATORY AND PHEROMONE RECEPTOR 32A-RELATED"/>
    <property type="match status" value="1"/>
</dbReference>
<keyword evidence="2 8" id="KW-1003">Cell membrane</keyword>
<dbReference type="Proteomes" id="UP000092461">
    <property type="component" value="Unassembled WGS sequence"/>
</dbReference>
<dbReference type="GO" id="GO:0030425">
    <property type="term" value="C:dendrite"/>
    <property type="evidence" value="ECO:0007669"/>
    <property type="project" value="TreeGrafter"/>
</dbReference>
<name>A0A3F2ZDD4_LUTLO</name>
<feature type="transmembrane region" description="Helical" evidence="8">
    <location>
        <begin position="52"/>
        <end position="71"/>
    </location>
</feature>
<feature type="transmembrane region" description="Helical" evidence="8">
    <location>
        <begin position="260"/>
        <end position="283"/>
    </location>
</feature>
<dbReference type="InterPro" id="IPR013604">
    <property type="entry name" value="7TM_chemorcpt"/>
</dbReference>
<evidence type="ECO:0000313" key="10">
    <source>
        <dbReference type="Proteomes" id="UP000092461"/>
    </source>
</evidence>
<dbReference type="PANTHER" id="PTHR21143">
    <property type="entry name" value="INVERTEBRATE GUSTATORY RECEPTOR"/>
    <property type="match status" value="1"/>
</dbReference>
<dbReference type="VEuPathDB" id="VectorBase:LLONM1_009553"/>
<evidence type="ECO:0000256" key="8">
    <source>
        <dbReference type="RuleBase" id="RU363108"/>
    </source>
</evidence>
<dbReference type="GO" id="GO:0008049">
    <property type="term" value="P:male courtship behavior"/>
    <property type="evidence" value="ECO:0007669"/>
    <property type="project" value="TreeGrafter"/>
</dbReference>
<evidence type="ECO:0000256" key="3">
    <source>
        <dbReference type="ARBA" id="ARBA00022692"/>
    </source>
</evidence>
<dbReference type="AlphaFoldDB" id="A0A3F2ZDD4"/>
<reference evidence="9" key="1">
    <citation type="submission" date="2020-05" db="UniProtKB">
        <authorList>
            <consortium name="EnsemblMetazoa"/>
        </authorList>
    </citation>
    <scope>IDENTIFICATION</scope>
    <source>
        <strain evidence="9">Jacobina</strain>
    </source>
</reference>
<evidence type="ECO:0000256" key="7">
    <source>
        <dbReference type="ARBA" id="ARBA00023224"/>
    </source>
</evidence>
<evidence type="ECO:0000256" key="4">
    <source>
        <dbReference type="ARBA" id="ARBA00022989"/>
    </source>
</evidence>
<protein>
    <recommendedName>
        <fullName evidence="8">Gustatory receptor</fullName>
    </recommendedName>
</protein>
<comment type="caution">
    <text evidence="8">Lacks conserved residue(s) required for the propagation of feature annotation.</text>
</comment>
<organism evidence="9 10">
    <name type="scientific">Lutzomyia longipalpis</name>
    <name type="common">Sand fly</name>
    <dbReference type="NCBI Taxonomy" id="7200"/>
    <lineage>
        <taxon>Eukaryota</taxon>
        <taxon>Metazoa</taxon>
        <taxon>Ecdysozoa</taxon>
        <taxon>Arthropoda</taxon>
        <taxon>Hexapoda</taxon>
        <taxon>Insecta</taxon>
        <taxon>Pterygota</taxon>
        <taxon>Neoptera</taxon>
        <taxon>Endopterygota</taxon>
        <taxon>Diptera</taxon>
        <taxon>Nematocera</taxon>
        <taxon>Psychodoidea</taxon>
        <taxon>Psychodidae</taxon>
        <taxon>Lutzomyia</taxon>
        <taxon>Lutzomyia</taxon>
    </lineage>
</organism>
<keyword evidence="10" id="KW-1185">Reference proteome</keyword>
<feature type="transmembrane region" description="Helical" evidence="8">
    <location>
        <begin position="373"/>
        <end position="392"/>
    </location>
</feature>
<evidence type="ECO:0000256" key="5">
    <source>
        <dbReference type="ARBA" id="ARBA00023136"/>
    </source>
</evidence>
<comment type="function">
    <text evidence="8">Gustatory receptor which mediates acceptance or avoidance behavior, depending on its substrates.</text>
</comment>
<proteinExistence type="inferred from homology"/>
<dbReference type="GO" id="GO:0030424">
    <property type="term" value="C:axon"/>
    <property type="evidence" value="ECO:0007669"/>
    <property type="project" value="TreeGrafter"/>
</dbReference>
<accession>A0A3F2ZDD4</accession>